<organism evidence="2 3">
    <name type="scientific">Pontixanthobacter aestiaquae</name>
    <dbReference type="NCBI Taxonomy" id="1509367"/>
    <lineage>
        <taxon>Bacteria</taxon>
        <taxon>Pseudomonadati</taxon>
        <taxon>Pseudomonadota</taxon>
        <taxon>Alphaproteobacteria</taxon>
        <taxon>Sphingomonadales</taxon>
        <taxon>Erythrobacteraceae</taxon>
        <taxon>Pontixanthobacter</taxon>
    </lineage>
</organism>
<dbReference type="InterPro" id="IPR036812">
    <property type="entry name" value="NAD(P)_OxRdtase_dom_sf"/>
</dbReference>
<dbReference type="PANTHER" id="PTHR43364:SF1">
    <property type="entry name" value="OXIDOREDUCTASE YDHF"/>
    <property type="match status" value="1"/>
</dbReference>
<name>A0A844Z1H4_9SPHN</name>
<evidence type="ECO:0000259" key="1">
    <source>
        <dbReference type="Pfam" id="PF00248"/>
    </source>
</evidence>
<dbReference type="InterPro" id="IPR023210">
    <property type="entry name" value="NADP_OxRdtase_dom"/>
</dbReference>
<proteinExistence type="predicted"/>
<dbReference type="Gene3D" id="3.20.20.100">
    <property type="entry name" value="NADP-dependent oxidoreductase domain"/>
    <property type="match status" value="1"/>
</dbReference>
<dbReference type="AlphaFoldDB" id="A0A844Z1H4"/>
<dbReference type="PRINTS" id="PR00069">
    <property type="entry name" value="ALDKETRDTASE"/>
</dbReference>
<sequence length="276" mass="29581">MWRFTDDNGSSPQERIEAALDAGITLFDTAAIYGFDGSDGFGGAETLLGTVFGEAPNLRDKIVLATKGGIEPGVPYDSSTDYLNTSLTASMQRLGVDHVELFQVHRPDVLTHPEELADTLQNMVESGKVGAVGVSNFTQAQISALQHYLDIPLATTQPEFSPLNLSPLQNGEFDQAMQNNMAILAWSPLGGGRIANAESTRERSVALRLDSAAKEFGVSRAVAAFSWIAAHPARPIPIIGSQTPARIAEAADIAKVGWTRQGWYEVLQAAMGEKLP</sequence>
<dbReference type="PANTHER" id="PTHR43364">
    <property type="entry name" value="NADH-SPECIFIC METHYLGLYOXAL REDUCTASE-RELATED"/>
    <property type="match status" value="1"/>
</dbReference>
<keyword evidence="3" id="KW-1185">Reference proteome</keyword>
<accession>A0A844Z1H4</accession>
<dbReference type="InterPro" id="IPR020471">
    <property type="entry name" value="AKR"/>
</dbReference>
<gene>
    <name evidence="2" type="ORF">GRI35_00170</name>
</gene>
<dbReference type="GO" id="GO:0005829">
    <property type="term" value="C:cytosol"/>
    <property type="evidence" value="ECO:0007669"/>
    <property type="project" value="TreeGrafter"/>
</dbReference>
<dbReference type="SUPFAM" id="SSF51430">
    <property type="entry name" value="NAD(P)-linked oxidoreductase"/>
    <property type="match status" value="1"/>
</dbReference>
<comment type="caution">
    <text evidence="2">The sequence shown here is derived from an EMBL/GenBank/DDBJ whole genome shotgun (WGS) entry which is preliminary data.</text>
</comment>
<dbReference type="GO" id="GO:0016491">
    <property type="term" value="F:oxidoreductase activity"/>
    <property type="evidence" value="ECO:0007669"/>
    <property type="project" value="InterPro"/>
</dbReference>
<dbReference type="InterPro" id="IPR050523">
    <property type="entry name" value="AKR_Detox_Biosynth"/>
</dbReference>
<feature type="domain" description="NADP-dependent oxidoreductase" evidence="1">
    <location>
        <begin position="10"/>
        <end position="256"/>
    </location>
</feature>
<reference evidence="2 3" key="1">
    <citation type="submission" date="2019-12" db="EMBL/GenBank/DDBJ databases">
        <title>Genomic-based taxomic classification of the family Erythrobacteraceae.</title>
        <authorList>
            <person name="Xu L."/>
        </authorList>
    </citation>
    <scope>NUCLEOTIDE SEQUENCE [LARGE SCALE GENOMIC DNA]</scope>
    <source>
        <strain evidence="2 3">KCTC 42006</strain>
    </source>
</reference>
<dbReference type="Pfam" id="PF00248">
    <property type="entry name" value="Aldo_ket_red"/>
    <property type="match status" value="1"/>
</dbReference>
<dbReference type="OrthoDB" id="7181835at2"/>
<evidence type="ECO:0000313" key="2">
    <source>
        <dbReference type="EMBL" id="MXO81785.1"/>
    </source>
</evidence>
<dbReference type="EMBL" id="WTYZ01000001">
    <property type="protein sequence ID" value="MXO81785.1"/>
    <property type="molecule type" value="Genomic_DNA"/>
</dbReference>
<protein>
    <submittedName>
        <fullName evidence="2">Aldo/keto reductase</fullName>
    </submittedName>
</protein>
<dbReference type="Proteomes" id="UP000460290">
    <property type="component" value="Unassembled WGS sequence"/>
</dbReference>
<evidence type="ECO:0000313" key="3">
    <source>
        <dbReference type="Proteomes" id="UP000460290"/>
    </source>
</evidence>